<organism evidence="1">
    <name type="scientific">Salmonella enterica</name>
    <name type="common">Salmonella choleraesuis</name>
    <dbReference type="NCBI Taxonomy" id="28901"/>
    <lineage>
        <taxon>Bacteria</taxon>
        <taxon>Pseudomonadati</taxon>
        <taxon>Pseudomonadota</taxon>
        <taxon>Gammaproteobacteria</taxon>
        <taxon>Enterobacterales</taxon>
        <taxon>Enterobacteriaceae</taxon>
        <taxon>Salmonella</taxon>
    </lineage>
</organism>
<proteinExistence type="predicted"/>
<sequence>MKESGMIFNEYQVRALLDGSMTQVRKIMKVQPDEDGLAKVTDGPWVDTSERIYRCPFGAVGDRLYVREPFSRLDSFNFFDPEVPHEVPDFWYWADGEPAWGDWTRPQSGALMPCDASRITLEVTGVRVERLQSADESNLLNDLGDMLENCDTVAGRAFNHAEHYAIAGVPVGLCPEMHGFKAWWDKANGDGSFDSNPWVWVIEFKRIEGGAA</sequence>
<dbReference type="AlphaFoldDB" id="A0A7G9CET5"/>
<evidence type="ECO:0008006" key="2">
    <source>
        <dbReference type="Google" id="ProtNLM"/>
    </source>
</evidence>
<gene>
    <name evidence="1" type="ORF">H9L34_05945</name>
</gene>
<name>A0A7G9CET5_SALER</name>
<dbReference type="RefSeq" id="WP_165723120.1">
    <property type="nucleotide sequence ID" value="NZ_CBDHTZ010000013.1"/>
</dbReference>
<dbReference type="EMBL" id="CP060508">
    <property type="protein sequence ID" value="QNL60316.1"/>
    <property type="molecule type" value="Genomic_DNA"/>
</dbReference>
<evidence type="ECO:0000313" key="1">
    <source>
        <dbReference type="EMBL" id="QNL60316.1"/>
    </source>
</evidence>
<reference evidence="1" key="1">
    <citation type="submission" date="2020-08" db="EMBL/GenBank/DDBJ databases">
        <title>Genetic determinants of drug resistance in non-typhoid Salmonella enterica isolates in Russia.</title>
        <authorList>
            <person name="Kuleshov K.V."/>
            <person name="Pavlova A.S."/>
            <person name="Mikhaylova Y.V."/>
            <person name="Yanushevich Y.G."/>
            <person name="Speranskaya A."/>
            <person name="Podkolzin A.T."/>
        </authorList>
    </citation>
    <scope>NUCLEOTIDE SEQUENCE</scope>
    <source>
        <strain evidence="1">SLR1_7697</strain>
    </source>
</reference>
<protein>
    <recommendedName>
        <fullName evidence="2">Morphogenetic protein</fullName>
    </recommendedName>
</protein>
<accession>A0A7G9CET5</accession>